<evidence type="ECO:0000256" key="11">
    <source>
        <dbReference type="ARBA" id="ARBA00023180"/>
    </source>
</evidence>
<dbReference type="Gene3D" id="2.70.170.10">
    <property type="entry name" value="Neurotransmitter-gated ion-channel ligand-binding domain"/>
    <property type="match status" value="1"/>
</dbReference>
<dbReference type="PRINTS" id="PR00252">
    <property type="entry name" value="NRIONCHANNEL"/>
</dbReference>
<gene>
    <name evidence="19" type="ORF">CGI_10011658</name>
</gene>
<evidence type="ECO:0000256" key="8">
    <source>
        <dbReference type="ARBA" id="ARBA00023136"/>
    </source>
</evidence>
<evidence type="ECO:0000313" key="19">
    <source>
        <dbReference type="EMBL" id="EKC24941.1"/>
    </source>
</evidence>
<keyword evidence="11" id="KW-0325">Glycoprotein</keyword>
<dbReference type="InterPro" id="IPR036734">
    <property type="entry name" value="Neur_chan_lig-bd_sf"/>
</dbReference>
<keyword evidence="19" id="KW-0675">Receptor</keyword>
<evidence type="ECO:0000256" key="12">
    <source>
        <dbReference type="ARBA" id="ARBA00023214"/>
    </source>
</evidence>
<dbReference type="PROSITE" id="PS00236">
    <property type="entry name" value="NEUROTR_ION_CHANNEL"/>
    <property type="match status" value="1"/>
</dbReference>
<feature type="transmembrane region" description="Helical" evidence="16">
    <location>
        <begin position="233"/>
        <end position="255"/>
    </location>
</feature>
<dbReference type="PANTHER" id="PTHR18945">
    <property type="entry name" value="NEUROTRANSMITTER GATED ION CHANNEL"/>
    <property type="match status" value="1"/>
</dbReference>
<dbReference type="SUPFAM" id="SSF90112">
    <property type="entry name" value="Neurotransmitter-gated ion-channel transmembrane pore"/>
    <property type="match status" value="1"/>
</dbReference>
<evidence type="ECO:0000256" key="3">
    <source>
        <dbReference type="ARBA" id="ARBA00022692"/>
    </source>
</evidence>
<comment type="similarity">
    <text evidence="16">Belongs to the ligand-gated ion channel (TC 1.A.9) family.</text>
</comment>
<dbReference type="InterPro" id="IPR038050">
    <property type="entry name" value="Neuro_actylchol_rec"/>
</dbReference>
<keyword evidence="14 16" id="KW-0407">Ion channel</keyword>
<dbReference type="GO" id="GO:0004888">
    <property type="term" value="F:transmembrane signaling receptor activity"/>
    <property type="evidence" value="ECO:0007669"/>
    <property type="project" value="InterPro"/>
</dbReference>
<dbReference type="GO" id="GO:0005254">
    <property type="term" value="F:chloride channel activity"/>
    <property type="evidence" value="ECO:0007669"/>
    <property type="project" value="UniProtKB-KW"/>
</dbReference>
<feature type="signal peptide" evidence="16">
    <location>
        <begin position="1"/>
        <end position="23"/>
    </location>
</feature>
<evidence type="ECO:0000256" key="6">
    <source>
        <dbReference type="ARBA" id="ARBA00023018"/>
    </source>
</evidence>
<accession>K1QTM1</accession>
<dbReference type="Gene3D" id="1.20.58.390">
    <property type="entry name" value="Neurotransmitter-gated ion-channel transmembrane domain"/>
    <property type="match status" value="1"/>
</dbReference>
<feature type="transmembrane region" description="Helical" evidence="16">
    <location>
        <begin position="420"/>
        <end position="439"/>
    </location>
</feature>
<keyword evidence="4 16" id="KW-0732">Signal</keyword>
<dbReference type="InterPro" id="IPR006201">
    <property type="entry name" value="Neur_channel"/>
</dbReference>
<keyword evidence="5 16" id="KW-1133">Transmembrane helix</keyword>
<keyword evidence="7 16" id="KW-0406">Ion transport</keyword>
<evidence type="ECO:0000256" key="14">
    <source>
        <dbReference type="ARBA" id="ARBA00023303"/>
    </source>
</evidence>
<keyword evidence="3 16" id="KW-0812">Transmembrane</keyword>
<dbReference type="NCBIfam" id="TIGR00860">
    <property type="entry name" value="LIC"/>
    <property type="match status" value="1"/>
</dbReference>
<comment type="subcellular location">
    <subcellularLocation>
        <location evidence="15">Postsynaptic cell membrane</location>
        <topology evidence="15">Multi-pass membrane protein</topology>
    </subcellularLocation>
</comment>
<keyword evidence="2" id="KW-1003">Cell membrane</keyword>
<dbReference type="InterPro" id="IPR036719">
    <property type="entry name" value="Neuro-gated_channel_TM_sf"/>
</dbReference>
<evidence type="ECO:0000256" key="2">
    <source>
        <dbReference type="ARBA" id="ARBA00022475"/>
    </source>
</evidence>
<sequence>MAAIMQMTCFILVLFCILLESKASNFSKRHEFFDVILNEDYDPRIPPMHDGNPVLNTIQLYILGIDSISDSTMMSFFLRQRWYDDRLAYAERFNFSKVELDNRVMSKVWIPDLYIKNEKKSEVHAVTVPNKLMHLYPDGLVVYSMRVTGTFSCQMYLQKYPLDQQTCSMQMESFGYSTDTLTFQWNDVPLLTKPNLTLPQFSIGHVTNHTCDITYSNVTFTCLGIDIEMSRSYGYYIIQVYVPSFLIVCLSWVSFWLNIDAVPARISLGLLTVLTMTTQSSGARATLPRVSYIKAIDVWMATCLLFVFTALIEFSIEEANVENPEITKKSRDNARRVDKISRILFPTAFFGFNIIYWTTPLKADALLQKRKELYGQKIVDTLLSNYDERVSPTDSLGITEIFFANIVDSDEKNGRKVDRLARIAFSIFYVFVNIIYWSIYTFCGPVKDEPQLKH</sequence>
<dbReference type="GO" id="GO:0045211">
    <property type="term" value="C:postsynaptic membrane"/>
    <property type="evidence" value="ECO:0007669"/>
    <property type="project" value="UniProtKB-SubCell"/>
</dbReference>
<dbReference type="InterPro" id="IPR006029">
    <property type="entry name" value="Neurotrans-gated_channel_TM"/>
</dbReference>
<evidence type="ECO:0000259" key="18">
    <source>
        <dbReference type="Pfam" id="PF02932"/>
    </source>
</evidence>
<keyword evidence="10" id="KW-0869">Chloride channel</keyword>
<dbReference type="InterPro" id="IPR006028">
    <property type="entry name" value="GABAA/Glycine_rcpt"/>
</dbReference>
<dbReference type="InterPro" id="IPR006202">
    <property type="entry name" value="Neur_chan_lig-bd"/>
</dbReference>
<dbReference type="SUPFAM" id="SSF63712">
    <property type="entry name" value="Nicotinic receptor ligand binding domain-like"/>
    <property type="match status" value="1"/>
</dbReference>
<proteinExistence type="inferred from homology"/>
<dbReference type="FunFam" id="1.20.58.390:FF:000067">
    <property type="entry name" value="Glycine receptor subunit alpha-2"/>
    <property type="match status" value="1"/>
</dbReference>
<dbReference type="PRINTS" id="PR00253">
    <property type="entry name" value="GABAARECEPTR"/>
</dbReference>
<evidence type="ECO:0000256" key="5">
    <source>
        <dbReference type="ARBA" id="ARBA00022989"/>
    </source>
</evidence>
<feature type="domain" description="Neurotransmitter-gated ion-channel ligand-binding" evidence="17">
    <location>
        <begin position="37"/>
        <end position="206"/>
    </location>
</feature>
<name>K1QTM1_MAGGI</name>
<keyword evidence="1 16" id="KW-0813">Transport</keyword>
<dbReference type="HOGENOM" id="CLU_010920_1_4_1"/>
<evidence type="ECO:0000256" key="4">
    <source>
        <dbReference type="ARBA" id="ARBA00022729"/>
    </source>
</evidence>
<feature type="chain" id="PRO_5036530350" evidence="16">
    <location>
        <begin position="24"/>
        <end position="454"/>
    </location>
</feature>
<dbReference type="EMBL" id="JH816989">
    <property type="protein sequence ID" value="EKC24941.1"/>
    <property type="molecule type" value="Genomic_DNA"/>
</dbReference>
<dbReference type="Pfam" id="PF02932">
    <property type="entry name" value="Neur_chan_memb"/>
    <property type="match status" value="1"/>
</dbReference>
<feature type="transmembrane region" description="Helical" evidence="16">
    <location>
        <begin position="298"/>
        <end position="316"/>
    </location>
</feature>
<protein>
    <submittedName>
        <fullName evidence="19">Glycine receptor subunit alpha-2</fullName>
    </submittedName>
</protein>
<evidence type="ECO:0000259" key="17">
    <source>
        <dbReference type="Pfam" id="PF02931"/>
    </source>
</evidence>
<evidence type="ECO:0000256" key="9">
    <source>
        <dbReference type="ARBA" id="ARBA00023157"/>
    </source>
</evidence>
<dbReference type="CDD" id="cd18991">
    <property type="entry name" value="LGIC_ECD_GlyR"/>
    <property type="match status" value="1"/>
</dbReference>
<dbReference type="Pfam" id="PF02931">
    <property type="entry name" value="Neur_chan_LBD"/>
    <property type="match status" value="1"/>
</dbReference>
<dbReference type="InParanoid" id="K1QTM1"/>
<evidence type="ECO:0000256" key="16">
    <source>
        <dbReference type="RuleBase" id="RU000687"/>
    </source>
</evidence>
<dbReference type="InterPro" id="IPR018000">
    <property type="entry name" value="Neurotransmitter_ion_chnl_CS"/>
</dbReference>
<evidence type="ECO:0000256" key="13">
    <source>
        <dbReference type="ARBA" id="ARBA00023257"/>
    </source>
</evidence>
<keyword evidence="12" id="KW-0868">Chloride</keyword>
<keyword evidence="8 16" id="KW-0472">Membrane</keyword>
<dbReference type="GO" id="GO:0005230">
    <property type="term" value="F:extracellular ligand-gated monoatomic ion channel activity"/>
    <property type="evidence" value="ECO:0007669"/>
    <property type="project" value="InterPro"/>
</dbReference>
<evidence type="ECO:0000256" key="7">
    <source>
        <dbReference type="ARBA" id="ARBA00023065"/>
    </source>
</evidence>
<dbReference type="CDD" id="cd19049">
    <property type="entry name" value="LGIC_TM_anion"/>
    <property type="match status" value="1"/>
</dbReference>
<reference evidence="19" key="1">
    <citation type="journal article" date="2012" name="Nature">
        <title>The oyster genome reveals stress adaptation and complexity of shell formation.</title>
        <authorList>
            <person name="Zhang G."/>
            <person name="Fang X."/>
            <person name="Guo X."/>
            <person name="Li L."/>
            <person name="Luo R."/>
            <person name="Xu F."/>
            <person name="Yang P."/>
            <person name="Zhang L."/>
            <person name="Wang X."/>
            <person name="Qi H."/>
            <person name="Xiong Z."/>
            <person name="Que H."/>
            <person name="Xie Y."/>
            <person name="Holland P.W."/>
            <person name="Paps J."/>
            <person name="Zhu Y."/>
            <person name="Wu F."/>
            <person name="Chen Y."/>
            <person name="Wang J."/>
            <person name="Peng C."/>
            <person name="Meng J."/>
            <person name="Yang L."/>
            <person name="Liu J."/>
            <person name="Wen B."/>
            <person name="Zhang N."/>
            <person name="Huang Z."/>
            <person name="Zhu Q."/>
            <person name="Feng Y."/>
            <person name="Mount A."/>
            <person name="Hedgecock D."/>
            <person name="Xu Z."/>
            <person name="Liu Y."/>
            <person name="Domazet-Loso T."/>
            <person name="Du Y."/>
            <person name="Sun X."/>
            <person name="Zhang S."/>
            <person name="Liu B."/>
            <person name="Cheng P."/>
            <person name="Jiang X."/>
            <person name="Li J."/>
            <person name="Fan D."/>
            <person name="Wang W."/>
            <person name="Fu W."/>
            <person name="Wang T."/>
            <person name="Wang B."/>
            <person name="Zhang J."/>
            <person name="Peng Z."/>
            <person name="Li Y."/>
            <person name="Li N."/>
            <person name="Wang J."/>
            <person name="Chen M."/>
            <person name="He Y."/>
            <person name="Tan F."/>
            <person name="Song X."/>
            <person name="Zheng Q."/>
            <person name="Huang R."/>
            <person name="Yang H."/>
            <person name="Du X."/>
            <person name="Chen L."/>
            <person name="Yang M."/>
            <person name="Gaffney P.M."/>
            <person name="Wang S."/>
            <person name="Luo L."/>
            <person name="She Z."/>
            <person name="Ming Y."/>
            <person name="Huang W."/>
            <person name="Zhang S."/>
            <person name="Huang B."/>
            <person name="Zhang Y."/>
            <person name="Qu T."/>
            <person name="Ni P."/>
            <person name="Miao G."/>
            <person name="Wang J."/>
            <person name="Wang Q."/>
            <person name="Steinberg C.E."/>
            <person name="Wang H."/>
            <person name="Li N."/>
            <person name="Qian L."/>
            <person name="Zhang G."/>
            <person name="Li Y."/>
            <person name="Yang H."/>
            <person name="Liu X."/>
            <person name="Wang J."/>
            <person name="Yin Y."/>
            <person name="Wang J."/>
        </authorList>
    </citation>
    <scope>NUCLEOTIDE SEQUENCE [LARGE SCALE GENOMIC DNA]</scope>
    <source>
        <strain evidence="19">05x7-T-G4-1.051#20</strain>
    </source>
</reference>
<evidence type="ECO:0000256" key="10">
    <source>
        <dbReference type="ARBA" id="ARBA00023173"/>
    </source>
</evidence>
<dbReference type="AlphaFoldDB" id="K1QTM1"/>
<keyword evidence="9" id="KW-1015">Disulfide bond</keyword>
<feature type="domain" description="Neurotransmitter-gated ion-channel transmembrane" evidence="18">
    <location>
        <begin position="240"/>
        <end position="314"/>
    </location>
</feature>
<keyword evidence="6" id="KW-0770">Synapse</keyword>
<feature type="transmembrane region" description="Helical" evidence="16">
    <location>
        <begin position="261"/>
        <end position="277"/>
    </location>
</feature>
<feature type="transmembrane region" description="Helical" evidence="16">
    <location>
        <begin position="343"/>
        <end position="361"/>
    </location>
</feature>
<dbReference type="GO" id="GO:0034707">
    <property type="term" value="C:chloride channel complex"/>
    <property type="evidence" value="ECO:0007669"/>
    <property type="project" value="UniProtKB-KW"/>
</dbReference>
<keyword evidence="13" id="KW-0628">Postsynaptic cell membrane</keyword>
<organism evidence="19">
    <name type="scientific">Magallana gigas</name>
    <name type="common">Pacific oyster</name>
    <name type="synonym">Crassostrea gigas</name>
    <dbReference type="NCBI Taxonomy" id="29159"/>
    <lineage>
        <taxon>Eukaryota</taxon>
        <taxon>Metazoa</taxon>
        <taxon>Spiralia</taxon>
        <taxon>Lophotrochozoa</taxon>
        <taxon>Mollusca</taxon>
        <taxon>Bivalvia</taxon>
        <taxon>Autobranchia</taxon>
        <taxon>Pteriomorphia</taxon>
        <taxon>Ostreida</taxon>
        <taxon>Ostreoidea</taxon>
        <taxon>Ostreidae</taxon>
        <taxon>Magallana</taxon>
    </lineage>
</organism>
<evidence type="ECO:0000256" key="1">
    <source>
        <dbReference type="ARBA" id="ARBA00022448"/>
    </source>
</evidence>
<evidence type="ECO:0000256" key="15">
    <source>
        <dbReference type="ARBA" id="ARBA00034104"/>
    </source>
</evidence>